<feature type="domain" description="ARB-07466-like C-terminal" evidence="4">
    <location>
        <begin position="222"/>
        <end position="328"/>
    </location>
</feature>
<reference evidence="5" key="1">
    <citation type="submission" date="2023-07" db="EMBL/GenBank/DDBJ databases">
        <title>Sequencing the genomes of 1000 actinobacteria strains.</title>
        <authorList>
            <person name="Klenk H.-P."/>
        </authorList>
    </citation>
    <scope>NUCLEOTIDE SEQUENCE</scope>
    <source>
        <strain evidence="5">DSM 44707</strain>
    </source>
</reference>
<dbReference type="AlphaFoldDB" id="A0AAE4C7V4"/>
<evidence type="ECO:0000313" key="6">
    <source>
        <dbReference type="Proteomes" id="UP001183643"/>
    </source>
</evidence>
<dbReference type="RefSeq" id="WP_310363090.1">
    <property type="nucleotide sequence ID" value="NZ_JAVDYB010000001.1"/>
</dbReference>
<evidence type="ECO:0000313" key="5">
    <source>
        <dbReference type="EMBL" id="MDR7273972.1"/>
    </source>
</evidence>
<dbReference type="Pfam" id="PF26571">
    <property type="entry name" value="VldE"/>
    <property type="match status" value="1"/>
</dbReference>
<dbReference type="Gene3D" id="6.10.250.3150">
    <property type="match status" value="1"/>
</dbReference>
<dbReference type="InterPro" id="IPR058593">
    <property type="entry name" value="ARB_07466-like_C"/>
</dbReference>
<feature type="signal peptide" evidence="3">
    <location>
        <begin position="1"/>
        <end position="31"/>
    </location>
</feature>
<dbReference type="Proteomes" id="UP001183643">
    <property type="component" value="Unassembled WGS sequence"/>
</dbReference>
<feature type="chain" id="PRO_5042079573" description="ARB-07466-like C-terminal domain-containing protein" evidence="3">
    <location>
        <begin position="32"/>
        <end position="333"/>
    </location>
</feature>
<dbReference type="EMBL" id="JAVDYB010000001">
    <property type="protein sequence ID" value="MDR7273972.1"/>
    <property type="molecule type" value="Genomic_DNA"/>
</dbReference>
<accession>A0AAE4C7V4</accession>
<evidence type="ECO:0000259" key="4">
    <source>
        <dbReference type="Pfam" id="PF26571"/>
    </source>
</evidence>
<protein>
    <recommendedName>
        <fullName evidence="4">ARB-07466-like C-terminal domain-containing protein</fullName>
    </recommendedName>
</protein>
<keyword evidence="3" id="KW-0732">Signal</keyword>
<evidence type="ECO:0000256" key="3">
    <source>
        <dbReference type="SAM" id="SignalP"/>
    </source>
</evidence>
<keyword evidence="6" id="KW-1185">Reference proteome</keyword>
<gene>
    <name evidence="5" type="ORF">J2S41_000750</name>
</gene>
<evidence type="ECO:0000256" key="2">
    <source>
        <dbReference type="SAM" id="MobiDB-lite"/>
    </source>
</evidence>
<feature type="region of interest" description="Disordered" evidence="2">
    <location>
        <begin position="197"/>
        <end position="221"/>
    </location>
</feature>
<name>A0AAE4C7V4_9ACTN</name>
<proteinExistence type="predicted"/>
<feature type="compositionally biased region" description="Low complexity" evidence="2">
    <location>
        <begin position="197"/>
        <end position="206"/>
    </location>
</feature>
<feature type="coiled-coil region" evidence="1">
    <location>
        <begin position="139"/>
        <end position="177"/>
    </location>
</feature>
<sequence length="333" mass="35862">MTPLGRRCAAAVAAVATAVALLTAPLSPASAEPNGPDEAGNATLGDVLESTGKRYLEAKAVLDASKKKQGEITKKLTKAQADLDLLTKQVGEMASRQYRQGRLTGPSLMLGSADPTGFMARMTSINELAAHNDAKLHDYIEARDTIDRAKAELDAEVAEEQKALAAIDKQKKEAEKALALVGGNATTQGLVTATSPVAAPAPRTSSGGWPSESCSEDDPTTSGCLTPRTLHAYNEVKKAGFDRFVGCFRTGDIWEHPKGRACDWSLRRSGFAVWSNNDELQYGNDLMAFLVRNADRLGILYVIWNRMVWFPATGWSPYSGDSTHEDHVHMSIV</sequence>
<comment type="caution">
    <text evidence="5">The sequence shown here is derived from an EMBL/GenBank/DDBJ whole genome shotgun (WGS) entry which is preliminary data.</text>
</comment>
<organism evidence="5 6">
    <name type="scientific">Catenuloplanes atrovinosus</name>
    <dbReference type="NCBI Taxonomy" id="137266"/>
    <lineage>
        <taxon>Bacteria</taxon>
        <taxon>Bacillati</taxon>
        <taxon>Actinomycetota</taxon>
        <taxon>Actinomycetes</taxon>
        <taxon>Micromonosporales</taxon>
        <taxon>Micromonosporaceae</taxon>
        <taxon>Catenuloplanes</taxon>
    </lineage>
</organism>
<evidence type="ECO:0000256" key="1">
    <source>
        <dbReference type="SAM" id="Coils"/>
    </source>
</evidence>
<keyword evidence="1" id="KW-0175">Coiled coil</keyword>